<evidence type="ECO:0000256" key="3">
    <source>
        <dbReference type="ARBA" id="ARBA00022618"/>
    </source>
</evidence>
<keyword evidence="5" id="KW-0131">Cell cycle</keyword>
<dbReference type="EMBL" id="CAXKWB010059628">
    <property type="protein sequence ID" value="CAL4182150.1"/>
    <property type="molecule type" value="Genomic_DNA"/>
</dbReference>
<comment type="caution">
    <text evidence="7">The sequence shown here is derived from an EMBL/GenBank/DDBJ whole genome shotgun (WGS) entry which is preliminary data.</text>
</comment>
<dbReference type="InterPro" id="IPR023252">
    <property type="entry name" value="Aurora_borealis_protein"/>
</dbReference>
<feature type="region of interest" description="Disordered" evidence="6">
    <location>
        <begin position="66"/>
        <end position="127"/>
    </location>
</feature>
<feature type="compositionally biased region" description="Polar residues" evidence="6">
    <location>
        <begin position="72"/>
        <end position="82"/>
    </location>
</feature>
<comment type="similarity">
    <text evidence="1">Belongs to the BORA family.</text>
</comment>
<dbReference type="GO" id="GO:0019901">
    <property type="term" value="F:protein kinase binding"/>
    <property type="evidence" value="ECO:0007669"/>
    <property type="project" value="TreeGrafter"/>
</dbReference>
<dbReference type="GO" id="GO:0051301">
    <property type="term" value="P:cell division"/>
    <property type="evidence" value="ECO:0007669"/>
    <property type="project" value="UniProtKB-KW"/>
</dbReference>
<evidence type="ECO:0000256" key="1">
    <source>
        <dbReference type="ARBA" id="ARBA00010963"/>
    </source>
</evidence>
<keyword evidence="4" id="KW-0498">Mitosis</keyword>
<dbReference type="PRINTS" id="PR02038">
    <property type="entry name" value="AURORABORA"/>
</dbReference>
<sequence>EEMEGGSDTAAATAATDGSPTECSVSTVATKPLQPYSQTAIQNVTVVTPYKYHKCVMIPEEIENQENVDPKSVSTPENHQQMLTPSSSSLSTPSACSNKTPGAASFLSPITTPKLNNNEDRSGSKDSSPFAYPLIWEQHHPVNHNTLLLTTAQSPRSHKTPSHPSPAKALVYGSPSQDRVFSTYKRNARTPSKHTKSPSERPIFLTPSSRFAREHRLGSTPQRRTAYNPFDVGIEELHLPVVSPSLFKDVVSPSQKVDENFQWSIDQIAVLKPASIDTSPLLQQELSIDAHADMRAQEGIEMFFRHANIVPSPWPSSSSSSSHRPVNLLHQLGTPALASIVKNKPIGQTVWCQTEITVPPVLPPELEIALKPFSTFTQ</sequence>
<feature type="region of interest" description="Disordered" evidence="6">
    <location>
        <begin position="153"/>
        <end position="172"/>
    </location>
</feature>
<dbReference type="PANTHER" id="PTHR14728:SF2">
    <property type="entry name" value="PROTEIN AURORA BOREALIS"/>
    <property type="match status" value="1"/>
</dbReference>
<dbReference type="AlphaFoldDB" id="A0AAV2SF35"/>
<proteinExistence type="inferred from homology"/>
<dbReference type="GO" id="GO:0007088">
    <property type="term" value="P:regulation of mitotic nuclear division"/>
    <property type="evidence" value="ECO:0007669"/>
    <property type="project" value="TreeGrafter"/>
</dbReference>
<dbReference type="Pfam" id="PF15280">
    <property type="entry name" value="BORA_N"/>
    <property type="match status" value="1"/>
</dbReference>
<accession>A0AAV2SF35</accession>
<protein>
    <recommendedName>
        <fullName evidence="2">Protein aurora borealis</fullName>
    </recommendedName>
</protein>
<organism evidence="7 8">
    <name type="scientific">Meganyctiphanes norvegica</name>
    <name type="common">Northern krill</name>
    <name type="synonym">Thysanopoda norvegica</name>
    <dbReference type="NCBI Taxonomy" id="48144"/>
    <lineage>
        <taxon>Eukaryota</taxon>
        <taxon>Metazoa</taxon>
        <taxon>Ecdysozoa</taxon>
        <taxon>Arthropoda</taxon>
        <taxon>Crustacea</taxon>
        <taxon>Multicrustacea</taxon>
        <taxon>Malacostraca</taxon>
        <taxon>Eumalacostraca</taxon>
        <taxon>Eucarida</taxon>
        <taxon>Euphausiacea</taxon>
        <taxon>Euphausiidae</taxon>
        <taxon>Meganyctiphanes</taxon>
    </lineage>
</organism>
<evidence type="ECO:0000256" key="5">
    <source>
        <dbReference type="ARBA" id="ARBA00023306"/>
    </source>
</evidence>
<name>A0AAV2SF35_MEGNR</name>
<keyword evidence="3" id="KW-0132">Cell division</keyword>
<dbReference type="GO" id="GO:0005634">
    <property type="term" value="C:nucleus"/>
    <property type="evidence" value="ECO:0007669"/>
    <property type="project" value="TreeGrafter"/>
</dbReference>
<evidence type="ECO:0000256" key="2">
    <source>
        <dbReference type="ARBA" id="ARBA00020055"/>
    </source>
</evidence>
<evidence type="ECO:0000313" key="7">
    <source>
        <dbReference type="EMBL" id="CAL4182150.1"/>
    </source>
</evidence>
<evidence type="ECO:0000256" key="4">
    <source>
        <dbReference type="ARBA" id="ARBA00022776"/>
    </source>
</evidence>
<feature type="compositionally biased region" description="Low complexity" evidence="6">
    <location>
        <begin position="83"/>
        <end position="94"/>
    </location>
</feature>
<keyword evidence="8" id="KW-1185">Reference proteome</keyword>
<dbReference type="GO" id="GO:0060236">
    <property type="term" value="P:regulation of mitotic spindle organization"/>
    <property type="evidence" value="ECO:0007669"/>
    <property type="project" value="TreeGrafter"/>
</dbReference>
<gene>
    <name evidence="7" type="ORF">MNOR_LOCUS35516</name>
</gene>
<dbReference type="PANTHER" id="PTHR14728">
    <property type="entry name" value="PROTEIN AURORA BOREALIS"/>
    <property type="match status" value="1"/>
</dbReference>
<dbReference type="GO" id="GO:0005737">
    <property type="term" value="C:cytoplasm"/>
    <property type="evidence" value="ECO:0007669"/>
    <property type="project" value="TreeGrafter"/>
</dbReference>
<evidence type="ECO:0000256" key="6">
    <source>
        <dbReference type="SAM" id="MobiDB-lite"/>
    </source>
</evidence>
<dbReference type="Proteomes" id="UP001497623">
    <property type="component" value="Unassembled WGS sequence"/>
</dbReference>
<evidence type="ECO:0000313" key="8">
    <source>
        <dbReference type="Proteomes" id="UP001497623"/>
    </source>
</evidence>
<reference evidence="7 8" key="1">
    <citation type="submission" date="2024-05" db="EMBL/GenBank/DDBJ databases">
        <authorList>
            <person name="Wallberg A."/>
        </authorList>
    </citation>
    <scope>NUCLEOTIDE SEQUENCE [LARGE SCALE GENOMIC DNA]</scope>
</reference>
<feature type="non-terminal residue" evidence="7">
    <location>
        <position position="378"/>
    </location>
</feature>
<feature type="region of interest" description="Disordered" evidence="6">
    <location>
        <begin position="1"/>
        <end position="25"/>
    </location>
</feature>
<feature type="non-terminal residue" evidence="7">
    <location>
        <position position="1"/>
    </location>
</feature>